<sequence length="295" mass="32401">MCSSNTFHHHVHDDERVDRARGLLCEGASLLVQTQESADIIDSSRHLQQCLDKFDCALRLAPHLRAHAWERGFVLLYLNRIKEAADQFAYCTSLDPDDCEPFLWRSLCVAKLQGWNAGLAVLDQFHGYDNRLCMMEVLALYKGKTNLESVFDCACGDPHSAARASFACALFFEAHGTREAEKMSLPLLHAVATVHCGGDTYLQSLARIHMRHVQDSLHSIHAHAQDGRRTPLSCGFPSSPTASTVSSPAALASPTALGTEIADEKGRKYDTPSVPLCSRAAKAAVLRRALVKNSC</sequence>
<dbReference type="Proteomes" id="UP000355283">
    <property type="component" value="Unassembled WGS sequence"/>
</dbReference>
<gene>
    <name evidence="1" type="ORF">NSK_004218</name>
</gene>
<evidence type="ECO:0000313" key="1">
    <source>
        <dbReference type="EMBL" id="TFJ84227.1"/>
    </source>
</evidence>
<evidence type="ECO:0000313" key="2">
    <source>
        <dbReference type="Proteomes" id="UP000355283"/>
    </source>
</evidence>
<dbReference type="PANTHER" id="PTHR47908">
    <property type="match status" value="1"/>
</dbReference>
<dbReference type="OrthoDB" id="190760at2759"/>
<dbReference type="PANTHER" id="PTHR47908:SF2">
    <property type="entry name" value="TETRATRICOPEPTIDE REPEAT (TPR)-LIKE SUPERFAMILY PROTEIN"/>
    <property type="match status" value="1"/>
</dbReference>
<dbReference type="AlphaFoldDB" id="A0A4D9D1J0"/>
<comment type="caution">
    <text evidence="1">The sequence shown here is derived from an EMBL/GenBank/DDBJ whole genome shotgun (WGS) entry which is preliminary data.</text>
</comment>
<dbReference type="InterPro" id="IPR011990">
    <property type="entry name" value="TPR-like_helical_dom_sf"/>
</dbReference>
<protein>
    <submittedName>
        <fullName evidence="1">Uncharacterized protein</fullName>
    </submittedName>
</protein>
<name>A0A4D9D1J0_9STRA</name>
<dbReference type="GO" id="GO:0009507">
    <property type="term" value="C:chloroplast"/>
    <property type="evidence" value="ECO:0007669"/>
    <property type="project" value="TreeGrafter"/>
</dbReference>
<organism evidence="1 2">
    <name type="scientific">Nannochloropsis salina CCMP1776</name>
    <dbReference type="NCBI Taxonomy" id="1027361"/>
    <lineage>
        <taxon>Eukaryota</taxon>
        <taxon>Sar</taxon>
        <taxon>Stramenopiles</taxon>
        <taxon>Ochrophyta</taxon>
        <taxon>Eustigmatophyceae</taxon>
        <taxon>Eustigmatales</taxon>
        <taxon>Monodopsidaceae</taxon>
        <taxon>Microchloropsis</taxon>
        <taxon>Microchloropsis salina</taxon>
    </lineage>
</organism>
<reference evidence="1 2" key="1">
    <citation type="submission" date="2019-01" db="EMBL/GenBank/DDBJ databases">
        <title>Nuclear Genome Assembly of the Microalgal Biofuel strain Nannochloropsis salina CCMP1776.</title>
        <authorList>
            <person name="Hovde B."/>
        </authorList>
    </citation>
    <scope>NUCLEOTIDE SEQUENCE [LARGE SCALE GENOMIC DNA]</scope>
    <source>
        <strain evidence="1 2">CCMP1776</strain>
    </source>
</reference>
<keyword evidence="2" id="KW-1185">Reference proteome</keyword>
<dbReference type="SUPFAM" id="SSF48452">
    <property type="entry name" value="TPR-like"/>
    <property type="match status" value="1"/>
</dbReference>
<dbReference type="Gene3D" id="1.25.40.10">
    <property type="entry name" value="Tetratricopeptide repeat domain"/>
    <property type="match status" value="1"/>
</dbReference>
<dbReference type="EMBL" id="SDOX01000019">
    <property type="protein sequence ID" value="TFJ84227.1"/>
    <property type="molecule type" value="Genomic_DNA"/>
</dbReference>
<accession>A0A4D9D1J0</accession>
<proteinExistence type="predicted"/>